<dbReference type="Pfam" id="PF07686">
    <property type="entry name" value="V-set"/>
    <property type="match status" value="2"/>
</dbReference>
<dbReference type="Gene3D" id="2.60.40.10">
    <property type="entry name" value="Immunoglobulins"/>
    <property type="match status" value="2"/>
</dbReference>
<protein>
    <submittedName>
        <fullName evidence="14">Hepatitis A virus cellular receptor 1 homolog</fullName>
    </submittedName>
</protein>
<keyword evidence="3" id="KW-0732">Signal</keyword>
<feature type="domain" description="Ig-like" evidence="12">
    <location>
        <begin position="184"/>
        <end position="318"/>
    </location>
</feature>
<keyword evidence="8" id="KW-0393">Immunoglobulin domain</keyword>
<dbReference type="InParanoid" id="A0A3Q0GE81"/>
<keyword evidence="5 11" id="KW-0472">Membrane</keyword>
<keyword evidence="6" id="KW-1015">Disulfide bond</keyword>
<keyword evidence="14" id="KW-0675">Receptor</keyword>
<evidence type="ECO:0000256" key="7">
    <source>
        <dbReference type="ARBA" id="ARBA00023180"/>
    </source>
</evidence>
<dbReference type="InterPro" id="IPR003599">
    <property type="entry name" value="Ig_sub"/>
</dbReference>
<evidence type="ECO:0000256" key="10">
    <source>
        <dbReference type="SAM" id="MobiDB-lite"/>
    </source>
</evidence>
<dbReference type="GO" id="GO:0016020">
    <property type="term" value="C:membrane"/>
    <property type="evidence" value="ECO:0007669"/>
    <property type="project" value="UniProtKB-SubCell"/>
</dbReference>
<dbReference type="GO" id="GO:0043277">
    <property type="term" value="P:apoptotic cell clearance"/>
    <property type="evidence" value="ECO:0007669"/>
    <property type="project" value="TreeGrafter"/>
</dbReference>
<feature type="domain" description="Ig-like" evidence="12">
    <location>
        <begin position="20"/>
        <end position="152"/>
    </location>
</feature>
<evidence type="ECO:0000313" key="13">
    <source>
        <dbReference type="Proteomes" id="UP000189705"/>
    </source>
</evidence>
<dbReference type="Proteomes" id="UP000189705">
    <property type="component" value="Unplaced"/>
</dbReference>
<dbReference type="InterPro" id="IPR036179">
    <property type="entry name" value="Ig-like_dom_sf"/>
</dbReference>
<dbReference type="SMART" id="SM00409">
    <property type="entry name" value="IG"/>
    <property type="match status" value="2"/>
</dbReference>
<evidence type="ECO:0000256" key="11">
    <source>
        <dbReference type="SAM" id="Phobius"/>
    </source>
</evidence>
<evidence type="ECO:0000256" key="5">
    <source>
        <dbReference type="ARBA" id="ARBA00023136"/>
    </source>
</evidence>
<gene>
    <name evidence="14" type="primary">LOC102385188</name>
</gene>
<name>A0A3Q0GE81_ALLSI</name>
<dbReference type="FunFam" id="2.60.40.10:FF:000774">
    <property type="entry name" value="Hepatitis A virus cellular receptor 1"/>
    <property type="match status" value="2"/>
</dbReference>
<evidence type="ECO:0000256" key="2">
    <source>
        <dbReference type="ARBA" id="ARBA00022692"/>
    </source>
</evidence>
<evidence type="ECO:0000256" key="8">
    <source>
        <dbReference type="ARBA" id="ARBA00023319"/>
    </source>
</evidence>
<dbReference type="PROSITE" id="PS50835">
    <property type="entry name" value="IG_LIKE"/>
    <property type="match status" value="2"/>
</dbReference>
<sequence length="450" mass="49141">MNLLQEKSASIGSRFVTLCPFVSLKWILTFLIAGSSVSGSPVKGVVGQDVTLSCHYSVRTESDLTTMCWGRGPCPNSQCSNLILWTDGRRVTQRQDNRYQLSGNQLRGDVSLTIRRAREADTGTYCCRVEIHGWFNDQKTNVDVVIERASITISTTGLSTHSSKDTSGASAASEILSTVTSAWPSTVSSFLGTYTADIGGRSWQGSSVSGSPVKGVVGQDVTLSCRYSVRTESDLTTMCWGRGPCPNSQCSNLILWTDGRRVTERQDNRYQLSGNLLRGDVSLTIRRAREADTGTYCCRVEIHGWFNDQKTNVDVVIERAPATTSTTAPSTRSTEHTSVAPNASESSFTISPTWLLVSSSEVPPDNASSVVHQTTGADPSKDGIYIGISIFLGFLVILAVVFFRLKRHLPKRQKLRNLVSSVSFSRTGHEGIQSALESDFHAEENVYTIH</sequence>
<dbReference type="InterPro" id="IPR007110">
    <property type="entry name" value="Ig-like_dom"/>
</dbReference>
<dbReference type="SMART" id="SM00406">
    <property type="entry name" value="IGv"/>
    <property type="match status" value="2"/>
</dbReference>
<feature type="region of interest" description="Disordered" evidence="10">
    <location>
        <begin position="322"/>
        <end position="344"/>
    </location>
</feature>
<dbReference type="STRING" id="38654.A0A3Q0GE81"/>
<evidence type="ECO:0000256" key="9">
    <source>
        <dbReference type="ARBA" id="ARBA00038203"/>
    </source>
</evidence>
<dbReference type="InterPro" id="IPR013783">
    <property type="entry name" value="Ig-like_fold"/>
</dbReference>
<feature type="compositionally biased region" description="Low complexity" evidence="10">
    <location>
        <begin position="322"/>
        <end position="332"/>
    </location>
</feature>
<accession>A0A3Q0GE81</accession>
<dbReference type="RefSeq" id="XP_025056745.1">
    <property type="nucleotide sequence ID" value="XM_025200960.1"/>
</dbReference>
<keyword evidence="4 11" id="KW-1133">Transmembrane helix</keyword>
<comment type="similarity">
    <text evidence="9">Belongs to the immunoglobulin superfamily. TIM family.</text>
</comment>
<reference evidence="14" key="1">
    <citation type="submission" date="2025-08" db="UniProtKB">
        <authorList>
            <consortium name="RefSeq"/>
        </authorList>
    </citation>
    <scope>IDENTIFICATION</scope>
</reference>
<dbReference type="PANTHER" id="PTHR46608">
    <property type="entry name" value="T-CELL IMMUNOGLOBULIN AND MUCIN DOMAIN-CONTAINING PROTEIN 4"/>
    <property type="match status" value="1"/>
</dbReference>
<dbReference type="PANTHER" id="PTHR46608:SF3">
    <property type="entry name" value="T-CELL IMMUNOGLOBULIN AND MUCIN DOMAIN-CONTAINING PROTEIN 4"/>
    <property type="match status" value="1"/>
</dbReference>
<keyword evidence="2 11" id="KW-0812">Transmembrane</keyword>
<keyword evidence="7" id="KW-0325">Glycoprotein</keyword>
<dbReference type="KEGG" id="asn:102385188"/>
<evidence type="ECO:0000256" key="4">
    <source>
        <dbReference type="ARBA" id="ARBA00022989"/>
    </source>
</evidence>
<keyword evidence="13" id="KW-1185">Reference proteome</keyword>
<dbReference type="GeneID" id="102385188"/>
<dbReference type="SUPFAM" id="SSF48726">
    <property type="entry name" value="Immunoglobulin"/>
    <property type="match status" value="2"/>
</dbReference>
<feature type="transmembrane region" description="Helical" evidence="11">
    <location>
        <begin position="384"/>
        <end position="405"/>
    </location>
</feature>
<evidence type="ECO:0000259" key="12">
    <source>
        <dbReference type="PROSITE" id="PS50835"/>
    </source>
</evidence>
<evidence type="ECO:0000256" key="6">
    <source>
        <dbReference type="ARBA" id="ARBA00023157"/>
    </source>
</evidence>
<organism evidence="13 14">
    <name type="scientific">Alligator sinensis</name>
    <name type="common">Chinese alligator</name>
    <dbReference type="NCBI Taxonomy" id="38654"/>
    <lineage>
        <taxon>Eukaryota</taxon>
        <taxon>Metazoa</taxon>
        <taxon>Chordata</taxon>
        <taxon>Craniata</taxon>
        <taxon>Vertebrata</taxon>
        <taxon>Euteleostomi</taxon>
        <taxon>Archelosauria</taxon>
        <taxon>Archosauria</taxon>
        <taxon>Crocodylia</taxon>
        <taxon>Alligatoridae</taxon>
        <taxon>Alligatorinae</taxon>
        <taxon>Alligator</taxon>
    </lineage>
</organism>
<dbReference type="InterPro" id="IPR013106">
    <property type="entry name" value="Ig_V-set"/>
</dbReference>
<comment type="subcellular location">
    <subcellularLocation>
        <location evidence="1">Membrane</location>
        <topology evidence="1">Single-pass type I membrane protein</topology>
    </subcellularLocation>
</comment>
<dbReference type="GO" id="GO:0001786">
    <property type="term" value="F:phosphatidylserine binding"/>
    <property type="evidence" value="ECO:0007669"/>
    <property type="project" value="TreeGrafter"/>
</dbReference>
<dbReference type="AlphaFoldDB" id="A0A3Q0GE81"/>
<proteinExistence type="inferred from homology"/>
<evidence type="ECO:0000313" key="14">
    <source>
        <dbReference type="RefSeq" id="XP_025056745.1"/>
    </source>
</evidence>
<evidence type="ECO:0000256" key="1">
    <source>
        <dbReference type="ARBA" id="ARBA00004479"/>
    </source>
</evidence>
<dbReference type="GO" id="GO:0060097">
    <property type="term" value="P:cytoskeletal rearrangement involved in phagocytosis, engulfment"/>
    <property type="evidence" value="ECO:0007669"/>
    <property type="project" value="TreeGrafter"/>
</dbReference>
<evidence type="ECO:0000256" key="3">
    <source>
        <dbReference type="ARBA" id="ARBA00022729"/>
    </source>
</evidence>